<evidence type="ECO:0000313" key="4">
    <source>
        <dbReference type="Proteomes" id="UP000198619"/>
    </source>
</evidence>
<evidence type="ECO:0000256" key="1">
    <source>
        <dbReference type="ARBA" id="ARBA00023267"/>
    </source>
</evidence>
<feature type="domain" description="Lipoyl-binding" evidence="2">
    <location>
        <begin position="44"/>
        <end position="124"/>
    </location>
</feature>
<dbReference type="PROSITE" id="PS50968">
    <property type="entry name" value="BIOTINYL_LIPOYL"/>
    <property type="match status" value="1"/>
</dbReference>
<dbReference type="PROSITE" id="PS00188">
    <property type="entry name" value="BIOTIN"/>
    <property type="match status" value="1"/>
</dbReference>
<reference evidence="3 4" key="1">
    <citation type="submission" date="2016-10" db="EMBL/GenBank/DDBJ databases">
        <authorList>
            <person name="de Groot N.N."/>
        </authorList>
    </citation>
    <scope>NUCLEOTIDE SEQUENCE [LARGE SCALE GENOMIC DNA]</scope>
    <source>
        <strain evidence="3 4">DSM 12271</strain>
    </source>
</reference>
<dbReference type="Gene3D" id="2.40.50.100">
    <property type="match status" value="1"/>
</dbReference>
<name>A0A1I1AMY4_9CLOT</name>
<dbReference type="OrthoDB" id="9812676at2"/>
<dbReference type="SUPFAM" id="SSF51230">
    <property type="entry name" value="Single hybrid motif"/>
    <property type="match status" value="1"/>
</dbReference>
<organism evidence="3 4">
    <name type="scientific">Clostridium frigidicarnis</name>
    <dbReference type="NCBI Taxonomy" id="84698"/>
    <lineage>
        <taxon>Bacteria</taxon>
        <taxon>Bacillati</taxon>
        <taxon>Bacillota</taxon>
        <taxon>Clostridia</taxon>
        <taxon>Eubacteriales</taxon>
        <taxon>Clostridiaceae</taxon>
        <taxon>Clostridium</taxon>
    </lineage>
</organism>
<sequence length="124" mass="13964">MLKKYNITVNGVLYQVEVEEVKGEFKNETIEQKYEEQKLLETEEANEYDSVIVLGEKVESPMPGTILEVNVSQNQNVKSGEVLFILEAMKMENEIMSPKDGKVVKINVTKGVTVNTGDLLLVIE</sequence>
<dbReference type="CDD" id="cd06850">
    <property type="entry name" value="biotinyl_domain"/>
    <property type="match status" value="1"/>
</dbReference>
<dbReference type="InterPro" id="IPR011053">
    <property type="entry name" value="Single_hybrid_motif"/>
</dbReference>
<proteinExistence type="predicted"/>
<dbReference type="EMBL" id="FOKI01000041">
    <property type="protein sequence ID" value="SFB39405.1"/>
    <property type="molecule type" value="Genomic_DNA"/>
</dbReference>
<dbReference type="Pfam" id="PF00364">
    <property type="entry name" value="Biotin_lipoyl"/>
    <property type="match status" value="1"/>
</dbReference>
<keyword evidence="4" id="KW-1185">Reference proteome</keyword>
<evidence type="ECO:0000313" key="3">
    <source>
        <dbReference type="EMBL" id="SFB39405.1"/>
    </source>
</evidence>
<dbReference type="Proteomes" id="UP000198619">
    <property type="component" value="Unassembled WGS sequence"/>
</dbReference>
<dbReference type="AlphaFoldDB" id="A0A1I1AMY4"/>
<dbReference type="STRING" id="84698.SAMN04488528_104118"/>
<protein>
    <submittedName>
        <fullName evidence="3">Biotin-requiring enzyme</fullName>
    </submittedName>
</protein>
<dbReference type="PANTHER" id="PTHR45266:SF3">
    <property type="entry name" value="OXALOACETATE DECARBOXYLASE ALPHA CHAIN"/>
    <property type="match status" value="1"/>
</dbReference>
<dbReference type="PANTHER" id="PTHR45266">
    <property type="entry name" value="OXALOACETATE DECARBOXYLASE ALPHA CHAIN"/>
    <property type="match status" value="1"/>
</dbReference>
<gene>
    <name evidence="3" type="ORF">SAMN04488528_104118</name>
</gene>
<evidence type="ECO:0000259" key="2">
    <source>
        <dbReference type="PROSITE" id="PS50968"/>
    </source>
</evidence>
<dbReference type="InterPro" id="IPR050709">
    <property type="entry name" value="Biotin_Carboxyl_Carrier/Decarb"/>
</dbReference>
<dbReference type="RefSeq" id="WP_090042838.1">
    <property type="nucleotide sequence ID" value="NZ_FOKI01000041.1"/>
</dbReference>
<keyword evidence="1" id="KW-0092">Biotin</keyword>
<dbReference type="InterPro" id="IPR000089">
    <property type="entry name" value="Biotin_lipoyl"/>
</dbReference>
<dbReference type="InterPro" id="IPR001882">
    <property type="entry name" value="Biotin_BS"/>
</dbReference>
<dbReference type="FunFam" id="2.40.50.100:FF:000003">
    <property type="entry name" value="Acetyl-CoA carboxylase biotin carboxyl carrier protein"/>
    <property type="match status" value="1"/>
</dbReference>
<accession>A0A1I1AMY4</accession>